<evidence type="ECO:0000256" key="1">
    <source>
        <dbReference type="SAM" id="MobiDB-lite"/>
    </source>
</evidence>
<proteinExistence type="predicted"/>
<protein>
    <submittedName>
        <fullName evidence="2">Uncharacterized protein</fullName>
    </submittedName>
</protein>
<accession>A0A1V4JBU8</accession>
<feature type="compositionally biased region" description="Polar residues" evidence="1">
    <location>
        <begin position="180"/>
        <end position="190"/>
    </location>
</feature>
<keyword evidence="3" id="KW-1185">Reference proteome</keyword>
<dbReference type="AlphaFoldDB" id="A0A1V4JBU8"/>
<evidence type="ECO:0000313" key="3">
    <source>
        <dbReference type="Proteomes" id="UP000190648"/>
    </source>
</evidence>
<reference evidence="2 3" key="1">
    <citation type="submission" date="2016-02" db="EMBL/GenBank/DDBJ databases">
        <title>Band-tailed pigeon sequencing and assembly.</title>
        <authorList>
            <person name="Soares A.E."/>
            <person name="Novak B.J."/>
            <person name="Rice E.S."/>
            <person name="O'Connell B."/>
            <person name="Chang D."/>
            <person name="Weber S."/>
            <person name="Shapiro B."/>
        </authorList>
    </citation>
    <scope>NUCLEOTIDE SEQUENCE [LARGE SCALE GENOMIC DNA]</scope>
    <source>
        <strain evidence="2">BTP2013</strain>
        <tissue evidence="2">Blood</tissue>
    </source>
</reference>
<sequence>MNCVIAEQDLQDGTKIVLKVHGRQRRGRILSFFCSLIIDKTCTAALTNTVINISQSQNTSDLSCIPWLALKSLLGTNDVWIPCACDCALPWDFPKPTLSHWAHKDLQRQQRCPCEQAFSAARLHPGSWAVKTVASGKESPAVNDVALGKPNMWKEKEYKKQLQETEKSLRNVDDRGQENGEGNFQETHNLATDHFKSRSQQSQELKLLLSPLYTTEWTS</sequence>
<name>A0A1V4JBU8_PATFA</name>
<evidence type="ECO:0000313" key="2">
    <source>
        <dbReference type="EMBL" id="OPJ69668.1"/>
    </source>
</evidence>
<dbReference type="Proteomes" id="UP000190648">
    <property type="component" value="Unassembled WGS sequence"/>
</dbReference>
<gene>
    <name evidence="2" type="ORF">AV530_012661</name>
</gene>
<organism evidence="2 3">
    <name type="scientific">Patagioenas fasciata monilis</name>
    <dbReference type="NCBI Taxonomy" id="372326"/>
    <lineage>
        <taxon>Eukaryota</taxon>
        <taxon>Metazoa</taxon>
        <taxon>Chordata</taxon>
        <taxon>Craniata</taxon>
        <taxon>Vertebrata</taxon>
        <taxon>Euteleostomi</taxon>
        <taxon>Archelosauria</taxon>
        <taxon>Archosauria</taxon>
        <taxon>Dinosauria</taxon>
        <taxon>Saurischia</taxon>
        <taxon>Theropoda</taxon>
        <taxon>Coelurosauria</taxon>
        <taxon>Aves</taxon>
        <taxon>Neognathae</taxon>
        <taxon>Neoaves</taxon>
        <taxon>Columbimorphae</taxon>
        <taxon>Columbiformes</taxon>
        <taxon>Columbidae</taxon>
        <taxon>Patagioenas</taxon>
    </lineage>
</organism>
<feature type="region of interest" description="Disordered" evidence="1">
    <location>
        <begin position="170"/>
        <end position="201"/>
    </location>
</feature>
<dbReference type="EMBL" id="LSYS01008075">
    <property type="protein sequence ID" value="OPJ69668.1"/>
    <property type="molecule type" value="Genomic_DNA"/>
</dbReference>
<comment type="caution">
    <text evidence="2">The sequence shown here is derived from an EMBL/GenBank/DDBJ whole genome shotgun (WGS) entry which is preliminary data.</text>
</comment>